<evidence type="ECO:0000256" key="3">
    <source>
        <dbReference type="ARBA" id="ARBA00022448"/>
    </source>
</evidence>
<evidence type="ECO:0000256" key="9">
    <source>
        <dbReference type="RuleBase" id="RU365093"/>
    </source>
</evidence>
<evidence type="ECO:0000256" key="1">
    <source>
        <dbReference type="ARBA" id="ARBA00004377"/>
    </source>
</evidence>
<evidence type="ECO:0000256" key="5">
    <source>
        <dbReference type="ARBA" id="ARBA00022519"/>
    </source>
</evidence>
<dbReference type="PROSITE" id="PS00543">
    <property type="entry name" value="HLYD_FAMILY"/>
    <property type="match status" value="1"/>
</dbReference>
<sequence>MPVINGMKVSQGEVLLALDGGELQAQVAGTQATLATYRAEMERRQIAVNAVRGIDPANITSIEAPAIAWDALIPRSIQLREDSVLRGDFNQLRSELSSIEARISQKLAAAENLVATMAAQSELIATLQDRSDISQTLVAKQAGSKSDWLDTLEKVKTEQVTLTSERGELADTRAQLEVLRRDFVKTREAFVADNLQKFADAARQADDLEQKLKQAQTELDQTVLKSPIEGVIQDSSVTTISQVVTSGAQLMRIVPSDPALRIEAYLPNGDIGFVRTGQAVSVKLEAFPFTRYGTVPGVITRIAKDAIPEPDAQQIEADPARTTDAGISITGQADRTQNLVFPITVESEHNTIVADGQTINLSPGMAVTAEIKTGRRRILEYVFSPVVEVAESAMHER</sequence>
<keyword evidence="8" id="KW-0472">Membrane</keyword>
<comment type="subcellular location">
    <subcellularLocation>
        <location evidence="1 9">Cell inner membrane</location>
        <topology evidence="1 9">Single-pass membrane protein</topology>
    </subcellularLocation>
</comment>
<protein>
    <recommendedName>
        <fullName evidence="9">Membrane fusion protein (MFP) family protein</fullName>
    </recommendedName>
</protein>
<dbReference type="InterPro" id="IPR050739">
    <property type="entry name" value="MFP"/>
</dbReference>
<keyword evidence="10" id="KW-0175">Coiled coil</keyword>
<organism evidence="12 13">
    <name type="scientific">Rhizobium phaseoli</name>
    <dbReference type="NCBI Taxonomy" id="396"/>
    <lineage>
        <taxon>Bacteria</taxon>
        <taxon>Pseudomonadati</taxon>
        <taxon>Pseudomonadota</taxon>
        <taxon>Alphaproteobacteria</taxon>
        <taxon>Hyphomicrobiales</taxon>
        <taxon>Rhizobiaceae</taxon>
        <taxon>Rhizobium/Agrobacterium group</taxon>
        <taxon>Rhizobium</taxon>
    </lineage>
</organism>
<dbReference type="PANTHER" id="PTHR30386">
    <property type="entry name" value="MEMBRANE FUSION SUBUNIT OF EMRAB-TOLC MULTIDRUG EFFLUX PUMP"/>
    <property type="match status" value="1"/>
</dbReference>
<feature type="coiled-coil region" evidence="10">
    <location>
        <begin position="162"/>
        <end position="225"/>
    </location>
</feature>
<evidence type="ECO:0000256" key="7">
    <source>
        <dbReference type="ARBA" id="ARBA00022989"/>
    </source>
</evidence>
<dbReference type="SUPFAM" id="SSF111369">
    <property type="entry name" value="HlyD-like secretion proteins"/>
    <property type="match status" value="1"/>
</dbReference>
<name>A0A7K3UMM9_9HYPH</name>
<dbReference type="InterPro" id="IPR058982">
    <property type="entry name" value="Beta-barrel_AprE"/>
</dbReference>
<dbReference type="Proteomes" id="UP000471753">
    <property type="component" value="Unassembled WGS sequence"/>
</dbReference>
<keyword evidence="6" id="KW-0812">Transmembrane</keyword>
<evidence type="ECO:0000259" key="11">
    <source>
        <dbReference type="Pfam" id="PF26002"/>
    </source>
</evidence>
<evidence type="ECO:0000256" key="10">
    <source>
        <dbReference type="SAM" id="Coils"/>
    </source>
</evidence>
<proteinExistence type="inferred from homology"/>
<gene>
    <name evidence="12" type="ORF">GR197_28485</name>
</gene>
<accession>A0A7K3UMM9</accession>
<dbReference type="GO" id="GO:0005886">
    <property type="term" value="C:plasma membrane"/>
    <property type="evidence" value="ECO:0007669"/>
    <property type="project" value="UniProtKB-SubCell"/>
</dbReference>
<dbReference type="InterPro" id="IPR006144">
    <property type="entry name" value="Secretion_HlyD_CS"/>
</dbReference>
<dbReference type="GO" id="GO:0009306">
    <property type="term" value="P:protein secretion"/>
    <property type="evidence" value="ECO:0007669"/>
    <property type="project" value="InterPro"/>
</dbReference>
<keyword evidence="7" id="KW-1133">Transmembrane helix</keyword>
<dbReference type="InterPro" id="IPR010129">
    <property type="entry name" value="T1SS_HlyD"/>
</dbReference>
<reference evidence="12 13" key="1">
    <citation type="submission" date="2019-12" db="EMBL/GenBank/DDBJ databases">
        <title>Rhizobium genotypes associated with high levels of biological nitrogen fixation by grain legumes in a temperate-maritime cropping system.</title>
        <authorList>
            <person name="Maluk M."/>
            <person name="Francesc Ferrando Molina F."/>
            <person name="Lopez Del Egido L."/>
            <person name="Lafos M."/>
            <person name="Langarica-Fuentes A."/>
            <person name="Gebre Yohannes G."/>
            <person name="Young M.W."/>
            <person name="Martin P."/>
            <person name="Gantlett R."/>
            <person name="Kenicer G."/>
            <person name="Hawes C."/>
            <person name="Begg G.S."/>
            <person name="Quilliam R.S."/>
            <person name="Squire G.R."/>
            <person name="Poole P.S."/>
            <person name="Young P.W."/>
            <person name="Iannetta P.M."/>
            <person name="James E.K."/>
        </authorList>
    </citation>
    <scope>NUCLEOTIDE SEQUENCE [LARGE SCALE GENOMIC DNA]</scope>
    <source>
        <strain evidence="12 13">JHI366</strain>
    </source>
</reference>
<dbReference type="EMBL" id="WUFT01000026">
    <property type="protein sequence ID" value="NEJ74429.1"/>
    <property type="molecule type" value="Genomic_DNA"/>
</dbReference>
<dbReference type="PANTHER" id="PTHR30386:SF26">
    <property type="entry name" value="TRANSPORT PROTEIN COMB"/>
    <property type="match status" value="1"/>
</dbReference>
<evidence type="ECO:0000313" key="13">
    <source>
        <dbReference type="Proteomes" id="UP000471753"/>
    </source>
</evidence>
<evidence type="ECO:0000256" key="2">
    <source>
        <dbReference type="ARBA" id="ARBA00009477"/>
    </source>
</evidence>
<comment type="similarity">
    <text evidence="2 9">Belongs to the membrane fusion protein (MFP) (TC 8.A.1) family.</text>
</comment>
<evidence type="ECO:0000256" key="8">
    <source>
        <dbReference type="ARBA" id="ARBA00023136"/>
    </source>
</evidence>
<evidence type="ECO:0000313" key="12">
    <source>
        <dbReference type="EMBL" id="NEJ74429.1"/>
    </source>
</evidence>
<dbReference type="RefSeq" id="WP_130663795.1">
    <property type="nucleotide sequence ID" value="NZ_WUFT01000026.1"/>
</dbReference>
<dbReference type="Pfam" id="PF26002">
    <property type="entry name" value="Beta-barrel_AprE"/>
    <property type="match status" value="1"/>
</dbReference>
<dbReference type="NCBIfam" id="TIGR01843">
    <property type="entry name" value="type_I_hlyD"/>
    <property type="match status" value="1"/>
</dbReference>
<dbReference type="AlphaFoldDB" id="A0A7K3UMM9"/>
<keyword evidence="5 9" id="KW-0997">Cell inner membrane</keyword>
<dbReference type="Gene3D" id="2.40.30.170">
    <property type="match status" value="1"/>
</dbReference>
<keyword evidence="3 9" id="KW-0813">Transport</keyword>
<feature type="domain" description="AprE-like beta-barrel" evidence="11">
    <location>
        <begin position="260"/>
        <end position="313"/>
    </location>
</feature>
<evidence type="ECO:0000256" key="6">
    <source>
        <dbReference type="ARBA" id="ARBA00022692"/>
    </source>
</evidence>
<keyword evidence="4 9" id="KW-1003">Cell membrane</keyword>
<dbReference type="PRINTS" id="PR01490">
    <property type="entry name" value="RTXTOXIND"/>
</dbReference>
<comment type="caution">
    <text evidence="12">The sequence shown here is derived from an EMBL/GenBank/DDBJ whole genome shotgun (WGS) entry which is preliminary data.</text>
</comment>
<evidence type="ECO:0000256" key="4">
    <source>
        <dbReference type="ARBA" id="ARBA00022475"/>
    </source>
</evidence>